<dbReference type="SUPFAM" id="SSF48371">
    <property type="entry name" value="ARM repeat"/>
    <property type="match status" value="1"/>
</dbReference>
<comment type="caution">
    <text evidence="5">The sequence shown here is derived from an EMBL/GenBank/DDBJ whole genome shotgun (WGS) entry which is preliminary data.</text>
</comment>
<protein>
    <submittedName>
        <fullName evidence="5">Uncharacterized protein</fullName>
    </submittedName>
</protein>
<evidence type="ECO:0000256" key="2">
    <source>
        <dbReference type="ARBA" id="ARBA00022448"/>
    </source>
</evidence>
<reference evidence="5" key="2">
    <citation type="submission" date="2023-05" db="EMBL/GenBank/DDBJ databases">
        <authorList>
            <person name="Schelkunov M.I."/>
        </authorList>
    </citation>
    <scope>NUCLEOTIDE SEQUENCE</scope>
    <source>
        <strain evidence="5">Hsosn_3</strain>
        <tissue evidence="5">Leaf</tissue>
    </source>
</reference>
<evidence type="ECO:0000313" key="6">
    <source>
        <dbReference type="Proteomes" id="UP001237642"/>
    </source>
</evidence>
<organism evidence="5 6">
    <name type="scientific">Heracleum sosnowskyi</name>
    <dbReference type="NCBI Taxonomy" id="360622"/>
    <lineage>
        <taxon>Eukaryota</taxon>
        <taxon>Viridiplantae</taxon>
        <taxon>Streptophyta</taxon>
        <taxon>Embryophyta</taxon>
        <taxon>Tracheophyta</taxon>
        <taxon>Spermatophyta</taxon>
        <taxon>Magnoliopsida</taxon>
        <taxon>eudicotyledons</taxon>
        <taxon>Gunneridae</taxon>
        <taxon>Pentapetalae</taxon>
        <taxon>asterids</taxon>
        <taxon>campanulids</taxon>
        <taxon>Apiales</taxon>
        <taxon>Apiaceae</taxon>
        <taxon>Apioideae</taxon>
        <taxon>apioid superclade</taxon>
        <taxon>Tordylieae</taxon>
        <taxon>Tordyliinae</taxon>
        <taxon>Heracleum</taxon>
    </lineage>
</organism>
<keyword evidence="6" id="KW-1185">Reference proteome</keyword>
<keyword evidence="3" id="KW-0677">Repeat</keyword>
<dbReference type="Proteomes" id="UP001237642">
    <property type="component" value="Unassembled WGS sequence"/>
</dbReference>
<dbReference type="Gene3D" id="1.25.10.10">
    <property type="entry name" value="Leucine-rich Repeat Variant"/>
    <property type="match status" value="1"/>
</dbReference>
<evidence type="ECO:0000256" key="4">
    <source>
        <dbReference type="ARBA" id="ARBA00022927"/>
    </source>
</evidence>
<dbReference type="AlphaFoldDB" id="A0AAD8HRF7"/>
<keyword evidence="4" id="KW-0653">Protein transport</keyword>
<dbReference type="EMBL" id="JAUIZM010000008">
    <property type="protein sequence ID" value="KAK1371279.1"/>
    <property type="molecule type" value="Genomic_DNA"/>
</dbReference>
<accession>A0AAD8HRF7</accession>
<proteinExistence type="inferred from homology"/>
<dbReference type="InterPro" id="IPR011989">
    <property type="entry name" value="ARM-like"/>
</dbReference>
<sequence length="485" mass="54989">METQTEMVRRKTDRILELDPLPLNVHLSPFFSKAMAFTVKRKLKRLDLATSVICSTTHDSDQKLVALKQIGNLIIADSRPGDYLDSKVLPHLLKFMEVKEIKTPPDSSGSIWRITHPEDKKNRKFQFYTAIILTSMVFSEKGYEFTEPAIPSLVKLIPSPFLFVQIRALYALSQIANVFPACCNAIINCGALELLESLLSNVFNDSVLLRNAGMLLAALCRMKPHLPSIKREIVLRTLRVSIFFEDDNVIVQACLALFNFSKDGFVAIENKFLKRLLRLLEYTNPRIILLALRAIGNYVRWGTHNQIQFMFDGVVLMRLAILLYHKFTEVKTESCWITSNITAAANNLELQKVIDMGLISVPVALAKRNKVKNEFKVAAAYAMFNAVLGSDKKQFKYLKENCDCLNSVDPQVSPAYRRVRESIYYREEVLDFLPENLGVGSAEYAPSSKKITRKKKSKKVKKLSQIVVAQPSQLTSGEKEIWSSV</sequence>
<dbReference type="SMART" id="SM00185">
    <property type="entry name" value="ARM"/>
    <property type="match status" value="4"/>
</dbReference>
<gene>
    <name evidence="5" type="ORF">POM88_037371</name>
</gene>
<keyword evidence="2" id="KW-0813">Transport</keyword>
<dbReference type="GO" id="GO:0015031">
    <property type="term" value="P:protein transport"/>
    <property type="evidence" value="ECO:0007669"/>
    <property type="project" value="UniProtKB-KW"/>
</dbReference>
<dbReference type="PANTHER" id="PTHR23316">
    <property type="entry name" value="IMPORTIN ALPHA"/>
    <property type="match status" value="1"/>
</dbReference>
<evidence type="ECO:0000256" key="1">
    <source>
        <dbReference type="ARBA" id="ARBA00010394"/>
    </source>
</evidence>
<evidence type="ECO:0000256" key="3">
    <source>
        <dbReference type="ARBA" id="ARBA00022737"/>
    </source>
</evidence>
<dbReference type="InterPro" id="IPR016024">
    <property type="entry name" value="ARM-type_fold"/>
</dbReference>
<comment type="similarity">
    <text evidence="1">Belongs to the importin alpha family.</text>
</comment>
<reference evidence="5" key="1">
    <citation type="submission" date="2023-02" db="EMBL/GenBank/DDBJ databases">
        <title>Genome of toxic invasive species Heracleum sosnowskyi carries increased number of genes despite the absence of recent whole-genome duplications.</title>
        <authorList>
            <person name="Schelkunov M."/>
            <person name="Shtratnikova V."/>
            <person name="Makarenko M."/>
            <person name="Klepikova A."/>
            <person name="Omelchenko D."/>
            <person name="Novikova G."/>
            <person name="Obukhova E."/>
            <person name="Bogdanov V."/>
            <person name="Penin A."/>
            <person name="Logacheva M."/>
        </authorList>
    </citation>
    <scope>NUCLEOTIDE SEQUENCE</scope>
    <source>
        <strain evidence="5">Hsosn_3</strain>
        <tissue evidence="5">Leaf</tissue>
    </source>
</reference>
<dbReference type="InterPro" id="IPR000225">
    <property type="entry name" value="Armadillo"/>
</dbReference>
<evidence type="ECO:0000313" key="5">
    <source>
        <dbReference type="EMBL" id="KAK1371279.1"/>
    </source>
</evidence>
<name>A0AAD8HRF7_9APIA</name>